<feature type="transmembrane region" description="Helical" evidence="6">
    <location>
        <begin position="58"/>
        <end position="76"/>
    </location>
</feature>
<comment type="similarity">
    <text evidence="2">Belongs to the GtrA family.</text>
</comment>
<dbReference type="GO" id="GO:0016020">
    <property type="term" value="C:membrane"/>
    <property type="evidence" value="ECO:0007669"/>
    <property type="project" value="UniProtKB-SubCell"/>
</dbReference>
<comment type="caution">
    <text evidence="8">The sequence shown here is derived from an EMBL/GenBank/DDBJ whole genome shotgun (WGS) entry which is preliminary data.</text>
</comment>
<dbReference type="Proteomes" id="UP000612893">
    <property type="component" value="Unassembled WGS sequence"/>
</dbReference>
<dbReference type="PANTHER" id="PTHR38459">
    <property type="entry name" value="PROPHAGE BACTOPRENOL-LINKED GLUCOSE TRANSLOCASE HOMOLOG"/>
    <property type="match status" value="1"/>
</dbReference>
<evidence type="ECO:0000256" key="4">
    <source>
        <dbReference type="ARBA" id="ARBA00022989"/>
    </source>
</evidence>
<protein>
    <submittedName>
        <fullName evidence="8">GtrA family protein</fullName>
    </submittedName>
</protein>
<dbReference type="Pfam" id="PF04138">
    <property type="entry name" value="GtrA_DPMS_TM"/>
    <property type="match status" value="1"/>
</dbReference>
<dbReference type="EMBL" id="JAEKNR010000224">
    <property type="protein sequence ID" value="MBJ7600839.1"/>
    <property type="molecule type" value="Genomic_DNA"/>
</dbReference>
<evidence type="ECO:0000259" key="7">
    <source>
        <dbReference type="Pfam" id="PF04138"/>
    </source>
</evidence>
<keyword evidence="3 6" id="KW-0812">Transmembrane</keyword>
<keyword evidence="5 6" id="KW-0472">Membrane</keyword>
<dbReference type="InterPro" id="IPR007267">
    <property type="entry name" value="GtrA_DPMS_TM"/>
</dbReference>
<proteinExistence type="inferred from homology"/>
<sequence>MGIEILAGRPGTGRRISLSAADAGSSRTGQILRFGGVGLTTTVAYFAIFWLLRGIVTADLANLLALVVTTLANTAANRRLTFGVKGRQRLLRAHAGGLLAFGLSLTMTTGTISALQLAAPRAGTLMELGGLGLANALATVARFLLLRAAIYHPRGRNAA</sequence>
<gene>
    <name evidence="8" type="ORF">JF922_22570</name>
</gene>
<dbReference type="InterPro" id="IPR051401">
    <property type="entry name" value="GtrA_CellWall_Glycosyl"/>
</dbReference>
<comment type="subcellular location">
    <subcellularLocation>
        <location evidence="1">Membrane</location>
        <topology evidence="1">Multi-pass membrane protein</topology>
    </subcellularLocation>
</comment>
<name>A0A934K8I8_9BACT</name>
<keyword evidence="4 6" id="KW-1133">Transmembrane helix</keyword>
<dbReference type="AlphaFoldDB" id="A0A934K8I8"/>
<evidence type="ECO:0000256" key="2">
    <source>
        <dbReference type="ARBA" id="ARBA00009399"/>
    </source>
</evidence>
<feature type="transmembrane region" description="Helical" evidence="6">
    <location>
        <begin position="131"/>
        <end position="150"/>
    </location>
</feature>
<accession>A0A934K8I8</accession>
<reference evidence="8" key="1">
    <citation type="submission" date="2020-10" db="EMBL/GenBank/DDBJ databases">
        <title>Ca. Dormibacterota MAGs.</title>
        <authorList>
            <person name="Montgomery K."/>
        </authorList>
    </citation>
    <scope>NUCLEOTIDE SEQUENCE [LARGE SCALE GENOMIC DNA]</scope>
    <source>
        <strain evidence="8">SC8812_S17_10</strain>
    </source>
</reference>
<evidence type="ECO:0000256" key="1">
    <source>
        <dbReference type="ARBA" id="ARBA00004141"/>
    </source>
</evidence>
<evidence type="ECO:0000256" key="5">
    <source>
        <dbReference type="ARBA" id="ARBA00023136"/>
    </source>
</evidence>
<dbReference type="PANTHER" id="PTHR38459:SF1">
    <property type="entry name" value="PROPHAGE BACTOPRENOL-LINKED GLUCOSE TRANSLOCASE HOMOLOG"/>
    <property type="match status" value="1"/>
</dbReference>
<organism evidence="8 9">
    <name type="scientific">Candidatus Nephthysia bennettiae</name>
    <dbReference type="NCBI Taxonomy" id="3127016"/>
    <lineage>
        <taxon>Bacteria</taxon>
        <taxon>Bacillati</taxon>
        <taxon>Candidatus Dormiibacterota</taxon>
        <taxon>Candidatus Dormibacteria</taxon>
        <taxon>Candidatus Dormibacterales</taxon>
        <taxon>Candidatus Dormibacteraceae</taxon>
        <taxon>Candidatus Nephthysia</taxon>
    </lineage>
</organism>
<evidence type="ECO:0000256" key="6">
    <source>
        <dbReference type="SAM" id="Phobius"/>
    </source>
</evidence>
<evidence type="ECO:0000256" key="3">
    <source>
        <dbReference type="ARBA" id="ARBA00022692"/>
    </source>
</evidence>
<feature type="transmembrane region" description="Helical" evidence="6">
    <location>
        <begin position="31"/>
        <end position="52"/>
    </location>
</feature>
<keyword evidence="9" id="KW-1185">Reference proteome</keyword>
<feature type="transmembrane region" description="Helical" evidence="6">
    <location>
        <begin position="97"/>
        <end position="119"/>
    </location>
</feature>
<evidence type="ECO:0000313" key="8">
    <source>
        <dbReference type="EMBL" id="MBJ7600839.1"/>
    </source>
</evidence>
<evidence type="ECO:0000313" key="9">
    <source>
        <dbReference type="Proteomes" id="UP000612893"/>
    </source>
</evidence>
<feature type="domain" description="GtrA/DPMS transmembrane" evidence="7">
    <location>
        <begin position="33"/>
        <end position="148"/>
    </location>
</feature>
<dbReference type="RefSeq" id="WP_338204817.1">
    <property type="nucleotide sequence ID" value="NZ_JAEKNR010000224.1"/>
</dbReference>